<protein>
    <submittedName>
        <fullName evidence="1">Uncharacterized protein</fullName>
    </submittedName>
</protein>
<dbReference type="EMBL" id="JAUHHV010000008">
    <property type="protein sequence ID" value="KAK1415429.1"/>
    <property type="molecule type" value="Genomic_DNA"/>
</dbReference>
<dbReference type="PANTHER" id="PTHR47150:SF5">
    <property type="entry name" value="OS07G0546750 PROTEIN"/>
    <property type="match status" value="1"/>
</dbReference>
<evidence type="ECO:0000313" key="1">
    <source>
        <dbReference type="EMBL" id="KAK1415429.1"/>
    </source>
</evidence>
<dbReference type="Proteomes" id="UP001229421">
    <property type="component" value="Unassembled WGS sequence"/>
</dbReference>
<keyword evidence="2" id="KW-1185">Reference proteome</keyword>
<gene>
    <name evidence="1" type="ORF">QVD17_31210</name>
</gene>
<accession>A0AAD8NNB4</accession>
<proteinExistence type="predicted"/>
<name>A0AAD8NNB4_TARER</name>
<dbReference type="PANTHER" id="PTHR47150">
    <property type="entry name" value="OS12G0169200 PROTEIN"/>
    <property type="match status" value="1"/>
</dbReference>
<sequence>MEEYSSSSIGNTTSMDASETDNAVTSAIVLAVSFMQHVTNPPRSMYQRISVERDRAITNERLMKDYFDPVGPRYNEVNFRRRFRMSSRLFLCIAQDLEREKPYFQQRCGARGRM</sequence>
<reference evidence="1" key="1">
    <citation type="journal article" date="2023" name="bioRxiv">
        <title>Improved chromosome-level genome assembly for marigold (Tagetes erecta).</title>
        <authorList>
            <person name="Jiang F."/>
            <person name="Yuan L."/>
            <person name="Wang S."/>
            <person name="Wang H."/>
            <person name="Xu D."/>
            <person name="Wang A."/>
            <person name="Fan W."/>
        </authorList>
    </citation>
    <scope>NUCLEOTIDE SEQUENCE</scope>
    <source>
        <strain evidence="1">WSJ</strain>
        <tissue evidence="1">Leaf</tissue>
    </source>
</reference>
<organism evidence="1 2">
    <name type="scientific">Tagetes erecta</name>
    <name type="common">African marigold</name>
    <dbReference type="NCBI Taxonomy" id="13708"/>
    <lineage>
        <taxon>Eukaryota</taxon>
        <taxon>Viridiplantae</taxon>
        <taxon>Streptophyta</taxon>
        <taxon>Embryophyta</taxon>
        <taxon>Tracheophyta</taxon>
        <taxon>Spermatophyta</taxon>
        <taxon>Magnoliopsida</taxon>
        <taxon>eudicotyledons</taxon>
        <taxon>Gunneridae</taxon>
        <taxon>Pentapetalae</taxon>
        <taxon>asterids</taxon>
        <taxon>campanulids</taxon>
        <taxon>Asterales</taxon>
        <taxon>Asteraceae</taxon>
        <taxon>Asteroideae</taxon>
        <taxon>Heliantheae alliance</taxon>
        <taxon>Tageteae</taxon>
        <taxon>Tagetes</taxon>
    </lineage>
</organism>
<dbReference type="AlphaFoldDB" id="A0AAD8NNB4"/>
<comment type="caution">
    <text evidence="1">The sequence shown here is derived from an EMBL/GenBank/DDBJ whole genome shotgun (WGS) entry which is preliminary data.</text>
</comment>
<evidence type="ECO:0000313" key="2">
    <source>
        <dbReference type="Proteomes" id="UP001229421"/>
    </source>
</evidence>